<dbReference type="Proteomes" id="UP000479000">
    <property type="component" value="Unassembled WGS sequence"/>
</dbReference>
<reference evidence="2 3" key="1">
    <citation type="submission" date="2020-02" db="EMBL/GenBank/DDBJ databases">
        <authorList>
            <person name="Ferguson B K."/>
        </authorList>
    </citation>
    <scope>NUCLEOTIDE SEQUENCE [LARGE SCALE GENOMIC DNA]</scope>
</reference>
<sequence length="448" mass="50619">MEKKVSGVQFQEGSQVERHCPYETSPTGLGSDPRTFGEPVDRKFTEDFEPRRFAGKNHQAGGQGHQNLPNCFLFQPLALESLPKANTRSQNTFATIKHLTSKQKLKYSNTDYHSLHQNLVKPGSDLKGAAEKEEFSVAPRKSLNSSSLSSTMHELNSAMDRKIFGCCFCDGDVPKSEFFKELRWLKPVDWNYHQCDQFNEGRFKVGDRRCIEITCVLTGTTFFIAFSDGKESDEHLAMINRLNEGDPWMPRCYRHTIPARVGHLLAYFGTNGLFSRGIVSSLLPHVVTLFDPDSGIDIQVPYGYLKAVSPEDSRVRFKGFRAKLHNFRVLSGRACEAKDLLLFAAQYPLNAEIKSLDPESGVIGVNLFMGKDTNISEELGQSRLYSVKSEEESVEVEEEFVKAKFDSAKAKEKFFKAKEKFVKAKFDSVKAKGKSVKAKFVYIEEPHF</sequence>
<accession>A0A6H5H3J5</accession>
<evidence type="ECO:0000313" key="2">
    <source>
        <dbReference type="EMBL" id="CAB0010539.1"/>
    </source>
</evidence>
<evidence type="ECO:0000313" key="3">
    <source>
        <dbReference type="Proteomes" id="UP000479000"/>
    </source>
</evidence>
<keyword evidence="3" id="KW-1185">Reference proteome</keyword>
<name>A0A6H5H3J5_9HEMI</name>
<evidence type="ECO:0008006" key="4">
    <source>
        <dbReference type="Google" id="ProtNLM"/>
    </source>
</evidence>
<gene>
    <name evidence="2" type="ORF">NTEN_LOCUS15580</name>
</gene>
<organism evidence="2 3">
    <name type="scientific">Nesidiocoris tenuis</name>
    <dbReference type="NCBI Taxonomy" id="355587"/>
    <lineage>
        <taxon>Eukaryota</taxon>
        <taxon>Metazoa</taxon>
        <taxon>Ecdysozoa</taxon>
        <taxon>Arthropoda</taxon>
        <taxon>Hexapoda</taxon>
        <taxon>Insecta</taxon>
        <taxon>Pterygota</taxon>
        <taxon>Neoptera</taxon>
        <taxon>Paraneoptera</taxon>
        <taxon>Hemiptera</taxon>
        <taxon>Heteroptera</taxon>
        <taxon>Panheteroptera</taxon>
        <taxon>Cimicomorpha</taxon>
        <taxon>Miridae</taxon>
        <taxon>Dicyphina</taxon>
        <taxon>Nesidiocoris</taxon>
    </lineage>
</organism>
<evidence type="ECO:0000256" key="1">
    <source>
        <dbReference type="SAM" id="MobiDB-lite"/>
    </source>
</evidence>
<protein>
    <recommendedName>
        <fullName evidence="4">Tudor domain-containing protein</fullName>
    </recommendedName>
</protein>
<feature type="region of interest" description="Disordered" evidence="1">
    <location>
        <begin position="1"/>
        <end position="36"/>
    </location>
</feature>
<dbReference type="AlphaFoldDB" id="A0A6H5H3J5"/>
<proteinExistence type="predicted"/>
<dbReference type="EMBL" id="CADCXU010023052">
    <property type="protein sequence ID" value="CAB0010539.1"/>
    <property type="molecule type" value="Genomic_DNA"/>
</dbReference>